<dbReference type="AlphaFoldDB" id="A0A0F9SAZ6"/>
<comment type="caution">
    <text evidence="1">The sequence shown here is derived from an EMBL/GenBank/DDBJ whole genome shotgun (WGS) entry which is preliminary data.</text>
</comment>
<reference evidence="1" key="1">
    <citation type="journal article" date="2015" name="Nature">
        <title>Complex archaea that bridge the gap between prokaryotes and eukaryotes.</title>
        <authorList>
            <person name="Spang A."/>
            <person name="Saw J.H."/>
            <person name="Jorgensen S.L."/>
            <person name="Zaremba-Niedzwiedzka K."/>
            <person name="Martijn J."/>
            <person name="Lind A.E."/>
            <person name="van Eijk R."/>
            <person name="Schleper C."/>
            <person name="Guy L."/>
            <person name="Ettema T.J."/>
        </authorList>
    </citation>
    <scope>NUCLEOTIDE SEQUENCE</scope>
</reference>
<name>A0A0F9SAZ6_9ZZZZ</name>
<protein>
    <submittedName>
        <fullName evidence="1">Uncharacterized protein</fullName>
    </submittedName>
</protein>
<proteinExistence type="predicted"/>
<accession>A0A0F9SAZ6</accession>
<evidence type="ECO:0000313" key="1">
    <source>
        <dbReference type="EMBL" id="KKN26548.1"/>
    </source>
</evidence>
<dbReference type="EMBL" id="LAZR01002711">
    <property type="protein sequence ID" value="KKN26548.1"/>
    <property type="molecule type" value="Genomic_DNA"/>
</dbReference>
<gene>
    <name evidence="1" type="ORF">LCGC14_0873750</name>
</gene>
<sequence length="59" mass="6672">MTDKTPVTKKTRKPQKITYPRLFNAVEDLVNEAGLLPEQTIKDLYDALEAAIVRDARGK</sequence>
<organism evidence="1">
    <name type="scientific">marine sediment metagenome</name>
    <dbReference type="NCBI Taxonomy" id="412755"/>
    <lineage>
        <taxon>unclassified sequences</taxon>
        <taxon>metagenomes</taxon>
        <taxon>ecological metagenomes</taxon>
    </lineage>
</organism>